<keyword evidence="11" id="KW-0732">Signal</keyword>
<evidence type="ECO:0000256" key="11">
    <source>
        <dbReference type="SAM" id="SignalP"/>
    </source>
</evidence>
<evidence type="ECO:0000256" key="5">
    <source>
        <dbReference type="ARBA" id="ARBA00022989"/>
    </source>
</evidence>
<evidence type="ECO:0000256" key="8">
    <source>
        <dbReference type="ARBA" id="ARBA00023170"/>
    </source>
</evidence>
<feature type="signal peptide" evidence="11">
    <location>
        <begin position="1"/>
        <end position="21"/>
    </location>
</feature>
<feature type="transmembrane region" description="Helical" evidence="10">
    <location>
        <begin position="155"/>
        <end position="174"/>
    </location>
</feature>
<dbReference type="GO" id="GO:0005886">
    <property type="term" value="C:plasma membrane"/>
    <property type="evidence" value="ECO:0007669"/>
    <property type="project" value="TreeGrafter"/>
</dbReference>
<dbReference type="CDD" id="cd14966">
    <property type="entry name" value="7tmD_STE3"/>
    <property type="match status" value="1"/>
</dbReference>
<evidence type="ECO:0000313" key="12">
    <source>
        <dbReference type="EMBL" id="KAJ7629069.1"/>
    </source>
</evidence>
<dbReference type="AlphaFoldDB" id="A0AAD7BS89"/>
<sequence>MAGPFIAFGLLLVTLPHHWRARNLSTLSIIAWLSLYNVTYGVNAVIWSDNTDTSAATSIWCDIATKIKIGADVGLPGCSLCMARRLNRIAYGLDMNPRGWMYRALDIFLCWGLPFLIMGMHVIVQGHRFDIIQDLGCIPAVYVSWPSIFILDLSALIPAVLGLIYCSLALIRLYRRRIAFRRMLAVAADESRTLTLPRYYRLMAMTFFLGAWNTALVSLSTVNEFTGGTGGLEPWTSWGAVHADFGYIGQFPLDKIETGALFCAFFLWWAVPFSGLAFFLFFGVGPEAMKDYRLNAAWVGRVVFRRASPSPPEPPSTPSDATFVDSFTTDGEKLSRFPTPALVWEAPV</sequence>
<feature type="transmembrane region" description="Helical" evidence="10">
    <location>
        <begin position="202"/>
        <end position="222"/>
    </location>
</feature>
<dbReference type="GO" id="GO:0004932">
    <property type="term" value="F:mating-type factor pheromone receptor activity"/>
    <property type="evidence" value="ECO:0007669"/>
    <property type="project" value="InterPro"/>
</dbReference>
<name>A0AAD7BS89_9AGAR</name>
<evidence type="ECO:0000256" key="2">
    <source>
        <dbReference type="ARBA" id="ARBA00011085"/>
    </source>
</evidence>
<accession>A0AAD7BS89</accession>
<dbReference type="InterPro" id="IPR001499">
    <property type="entry name" value="GPCR_STE3"/>
</dbReference>
<organism evidence="12 13">
    <name type="scientific">Roridomyces roridus</name>
    <dbReference type="NCBI Taxonomy" id="1738132"/>
    <lineage>
        <taxon>Eukaryota</taxon>
        <taxon>Fungi</taxon>
        <taxon>Dikarya</taxon>
        <taxon>Basidiomycota</taxon>
        <taxon>Agaricomycotina</taxon>
        <taxon>Agaricomycetes</taxon>
        <taxon>Agaricomycetidae</taxon>
        <taxon>Agaricales</taxon>
        <taxon>Marasmiineae</taxon>
        <taxon>Mycenaceae</taxon>
        <taxon>Roridomyces</taxon>
    </lineage>
</organism>
<keyword evidence="7 10" id="KW-0472">Membrane</keyword>
<reference evidence="12" key="1">
    <citation type="submission" date="2023-03" db="EMBL/GenBank/DDBJ databases">
        <title>Massive genome expansion in bonnet fungi (Mycena s.s.) driven by repeated elements and novel gene families across ecological guilds.</title>
        <authorList>
            <consortium name="Lawrence Berkeley National Laboratory"/>
            <person name="Harder C.B."/>
            <person name="Miyauchi S."/>
            <person name="Viragh M."/>
            <person name="Kuo A."/>
            <person name="Thoen E."/>
            <person name="Andreopoulos B."/>
            <person name="Lu D."/>
            <person name="Skrede I."/>
            <person name="Drula E."/>
            <person name="Henrissat B."/>
            <person name="Morin E."/>
            <person name="Kohler A."/>
            <person name="Barry K."/>
            <person name="LaButti K."/>
            <person name="Morin E."/>
            <person name="Salamov A."/>
            <person name="Lipzen A."/>
            <person name="Mereny Z."/>
            <person name="Hegedus B."/>
            <person name="Baldrian P."/>
            <person name="Stursova M."/>
            <person name="Weitz H."/>
            <person name="Taylor A."/>
            <person name="Grigoriev I.V."/>
            <person name="Nagy L.G."/>
            <person name="Martin F."/>
            <person name="Kauserud H."/>
        </authorList>
    </citation>
    <scope>NUCLEOTIDE SEQUENCE</scope>
    <source>
        <strain evidence="12">9284</strain>
    </source>
</reference>
<keyword evidence="5 10" id="KW-1133">Transmembrane helix</keyword>
<dbReference type="EMBL" id="JARKIF010000010">
    <property type="protein sequence ID" value="KAJ7629069.1"/>
    <property type="molecule type" value="Genomic_DNA"/>
</dbReference>
<feature type="transmembrane region" description="Helical" evidence="10">
    <location>
        <begin position="100"/>
        <end position="124"/>
    </location>
</feature>
<feature type="chain" id="PRO_5042190517" evidence="11">
    <location>
        <begin position="22"/>
        <end position="348"/>
    </location>
</feature>
<evidence type="ECO:0000256" key="9">
    <source>
        <dbReference type="ARBA" id="ARBA00023224"/>
    </source>
</evidence>
<keyword evidence="3" id="KW-0589">Pheromone response</keyword>
<keyword evidence="8" id="KW-0675">Receptor</keyword>
<proteinExistence type="inferred from homology"/>
<evidence type="ECO:0000256" key="10">
    <source>
        <dbReference type="SAM" id="Phobius"/>
    </source>
</evidence>
<dbReference type="GO" id="GO:0000750">
    <property type="term" value="P:pheromone-dependent signal transduction involved in conjugation with cellular fusion"/>
    <property type="evidence" value="ECO:0007669"/>
    <property type="project" value="TreeGrafter"/>
</dbReference>
<feature type="transmembrane region" description="Helical" evidence="10">
    <location>
        <begin position="259"/>
        <end position="284"/>
    </location>
</feature>
<evidence type="ECO:0000313" key="13">
    <source>
        <dbReference type="Proteomes" id="UP001221142"/>
    </source>
</evidence>
<keyword evidence="13" id="KW-1185">Reference proteome</keyword>
<gene>
    <name evidence="12" type="ORF">FB45DRAFT_748273</name>
</gene>
<dbReference type="Proteomes" id="UP001221142">
    <property type="component" value="Unassembled WGS sequence"/>
</dbReference>
<comment type="similarity">
    <text evidence="2">Belongs to the G-protein coupled receptor 4 family.</text>
</comment>
<dbReference type="PANTHER" id="PTHR28097">
    <property type="entry name" value="PHEROMONE A FACTOR RECEPTOR"/>
    <property type="match status" value="1"/>
</dbReference>
<comment type="subcellular location">
    <subcellularLocation>
        <location evidence="1">Membrane</location>
        <topology evidence="1">Multi-pass membrane protein</topology>
    </subcellularLocation>
</comment>
<dbReference type="Pfam" id="PF02076">
    <property type="entry name" value="STE3"/>
    <property type="match status" value="1"/>
</dbReference>
<evidence type="ECO:0000256" key="3">
    <source>
        <dbReference type="ARBA" id="ARBA00022507"/>
    </source>
</evidence>
<evidence type="ECO:0000256" key="7">
    <source>
        <dbReference type="ARBA" id="ARBA00023136"/>
    </source>
</evidence>
<dbReference type="PANTHER" id="PTHR28097:SF1">
    <property type="entry name" value="PHEROMONE A FACTOR RECEPTOR"/>
    <property type="match status" value="1"/>
</dbReference>
<evidence type="ECO:0000256" key="6">
    <source>
        <dbReference type="ARBA" id="ARBA00023040"/>
    </source>
</evidence>
<protein>
    <submittedName>
        <fullName evidence="12">GPCR fungal pheromone mating factor</fullName>
    </submittedName>
</protein>
<comment type="caution">
    <text evidence="12">The sequence shown here is derived from an EMBL/GenBank/DDBJ whole genome shotgun (WGS) entry which is preliminary data.</text>
</comment>
<keyword evidence="4 10" id="KW-0812">Transmembrane</keyword>
<evidence type="ECO:0000256" key="1">
    <source>
        <dbReference type="ARBA" id="ARBA00004141"/>
    </source>
</evidence>
<keyword evidence="6" id="KW-0297">G-protein coupled receptor</keyword>
<dbReference type="PRINTS" id="PR00899">
    <property type="entry name" value="GPCRSTE3"/>
</dbReference>
<evidence type="ECO:0000256" key="4">
    <source>
        <dbReference type="ARBA" id="ARBA00022692"/>
    </source>
</evidence>
<keyword evidence="9" id="KW-0807">Transducer</keyword>